<name>A0A1I2V538_9BACT</name>
<organism evidence="2 3">
    <name type="scientific">Algoriphagus hitonicola</name>
    <dbReference type="NCBI Taxonomy" id="435880"/>
    <lineage>
        <taxon>Bacteria</taxon>
        <taxon>Pseudomonadati</taxon>
        <taxon>Bacteroidota</taxon>
        <taxon>Cytophagia</taxon>
        <taxon>Cytophagales</taxon>
        <taxon>Cyclobacteriaceae</taxon>
        <taxon>Algoriphagus</taxon>
    </lineage>
</organism>
<keyword evidence="3" id="KW-1185">Reference proteome</keyword>
<protein>
    <submittedName>
        <fullName evidence="2">C-terminal domain of CHU protein family protein</fullName>
    </submittedName>
</protein>
<evidence type="ECO:0000313" key="2">
    <source>
        <dbReference type="EMBL" id="SFG84300.1"/>
    </source>
</evidence>
<gene>
    <name evidence="2" type="ORF">SAMN04487988_1095</name>
</gene>
<sequence>MIEKNIRTKKINLWQGGIGVIFLLCCTLLFFSSTAEKLYSTSVERPFSNSIIDGPERLCAVFGSVIGTYTGLGEEGDVYEWEIIEPDGNILFSRTGGFETISETFSKIGTHQISLRILRGNVEIGNETKSIDVLPGPTITLEESYIVCNGTDLTIPALDPGTSNFGDYVFEWKNESGDVIGTDNEISVSQPGTYSVEFFFVNSQGENECITELSTSVVDLNSFSISPAQSEVCTTQFIEFESNPNIVGDWYVQKVGETSRKYLGTSSKFSLFPSRDLSVIGDYTMIFQIPNANNPNCIPEVTADFTYNPEPRIIFEEAFGASDCSVDDGVLRIRALTDVDRITIDSLGISLGPFTAGQIVDFPGLKSGAYTLNTSLGSCSYSIASVVPLANPVSELNFEISEILPETCTDTGKLPGSFTVVLPNGPTKAGFKVLNERGIPVVAQDTTDLNDTIFIELSGGIYFFEIFNESGCSLPRSEEIEIPGLSQVSFSVPATINVCQSFELFPATNQPLEFLLTDPDGVETIFEDGDPGLIDKAGTYTIIGRIPGQDVLCPFMRKINVTLVDPIDFEPKLIQEDCFGNRVFEADIFGVDPTTAIFTWFNENDEVVGNGQFLFPTSTGEFKLDVQPANAQACPIPPKSFTIEEPVLSVDVTLTQTKLCEFGPEAIVTLESTFPDAVTDIEWRRFNEDGTIEELPEYDDLTEFQTRTPGTYEASLFRFIPGISLEECELGRETIQLDLIPDKVLFDIPSELTVCESFELAPETTESLDFTVTDPAGNTQSGSTGESFTLDQEGTYTFLAFDTDPNSNICPEQKEIIVTLTEPVDFEPVLVSEDCNGLKTYQAQVTNYSNSEVDYFWFDAGGNQIGDEEFLDFITYGDFSLEVQPGGSTICPSTQPINFTVEEPVLNVDVTMLTEPLCPDEASTVLTLQADQTEISEIQWWFTDLNGNESELVTNRGFTEILAFEEGTYEVRVFNYLPCLLGSDQALILRSQDPVRPEVEESYQVCEEYEIGPTINPGNFASYEWYLGEDLVSTSPTFKPIRAGSYTLTVYSLEGCAYQAEFVTEEECELRVAVPTAIVPGDPEREFLVYTNYLIDELEVWVFNQWGQLIFYCENSNLISEESTCEWDGYFDGEKIPNGSYSVRINFRNIEKNISGEYLGSILVIE</sequence>
<dbReference type="STRING" id="435880.SAMN04487988_1095"/>
<dbReference type="Proteomes" id="UP000199642">
    <property type="component" value="Unassembled WGS sequence"/>
</dbReference>
<dbReference type="AlphaFoldDB" id="A0A1I2V538"/>
<proteinExistence type="predicted"/>
<accession>A0A1I2V538</accession>
<evidence type="ECO:0000256" key="1">
    <source>
        <dbReference type="SAM" id="Phobius"/>
    </source>
</evidence>
<reference evidence="3" key="1">
    <citation type="submission" date="2016-10" db="EMBL/GenBank/DDBJ databases">
        <authorList>
            <person name="Varghese N."/>
            <person name="Submissions S."/>
        </authorList>
    </citation>
    <scope>NUCLEOTIDE SEQUENCE [LARGE SCALE GENOMIC DNA]</scope>
    <source>
        <strain evidence="3">DSM 19315</strain>
    </source>
</reference>
<dbReference type="EMBL" id="FOPC01000009">
    <property type="protein sequence ID" value="SFG84300.1"/>
    <property type="molecule type" value="Genomic_DNA"/>
</dbReference>
<feature type="transmembrane region" description="Helical" evidence="1">
    <location>
        <begin position="12"/>
        <end position="31"/>
    </location>
</feature>
<keyword evidence="1" id="KW-0472">Membrane</keyword>
<evidence type="ECO:0000313" key="3">
    <source>
        <dbReference type="Proteomes" id="UP000199642"/>
    </source>
</evidence>
<keyword evidence="1" id="KW-1133">Transmembrane helix</keyword>
<keyword evidence="1" id="KW-0812">Transmembrane</keyword>